<dbReference type="PRINTS" id="PR00038">
    <property type="entry name" value="HTHLUXR"/>
</dbReference>
<dbReference type="PANTHER" id="PTHR43214">
    <property type="entry name" value="TWO-COMPONENT RESPONSE REGULATOR"/>
    <property type="match status" value="1"/>
</dbReference>
<dbReference type="InterPro" id="IPR011006">
    <property type="entry name" value="CheY-like_superfamily"/>
</dbReference>
<dbReference type="RefSeq" id="WP_162387989.1">
    <property type="nucleotide sequence ID" value="NZ_CP045997.1"/>
</dbReference>
<evidence type="ECO:0000259" key="7">
    <source>
        <dbReference type="PROSITE" id="PS50043"/>
    </source>
</evidence>
<dbReference type="InterPro" id="IPR039420">
    <property type="entry name" value="WalR-like"/>
</dbReference>
<evidence type="ECO:0000256" key="3">
    <source>
        <dbReference type="ARBA" id="ARBA00023015"/>
    </source>
</evidence>
<dbReference type="EMBL" id="CP045997">
    <property type="protein sequence ID" value="QHV97578.1"/>
    <property type="molecule type" value="Genomic_DNA"/>
</dbReference>
<evidence type="ECO:0000256" key="2">
    <source>
        <dbReference type="ARBA" id="ARBA00023012"/>
    </source>
</evidence>
<evidence type="ECO:0000256" key="5">
    <source>
        <dbReference type="ARBA" id="ARBA00023163"/>
    </source>
</evidence>
<dbReference type="GO" id="GO:0003677">
    <property type="term" value="F:DNA binding"/>
    <property type="evidence" value="ECO:0007669"/>
    <property type="project" value="UniProtKB-KW"/>
</dbReference>
<dbReference type="AlphaFoldDB" id="A0A6P1VZ32"/>
<dbReference type="SUPFAM" id="SSF46894">
    <property type="entry name" value="C-terminal effector domain of the bipartite response regulators"/>
    <property type="match status" value="1"/>
</dbReference>
<proteinExistence type="predicted"/>
<evidence type="ECO:0000256" key="4">
    <source>
        <dbReference type="ARBA" id="ARBA00023125"/>
    </source>
</evidence>
<dbReference type="PROSITE" id="PS50043">
    <property type="entry name" value="HTH_LUXR_2"/>
    <property type="match status" value="1"/>
</dbReference>
<evidence type="ECO:0000313" key="10">
    <source>
        <dbReference type="Proteomes" id="UP000464577"/>
    </source>
</evidence>
<dbReference type="GO" id="GO:0006355">
    <property type="term" value="P:regulation of DNA-templated transcription"/>
    <property type="evidence" value="ECO:0007669"/>
    <property type="project" value="InterPro"/>
</dbReference>
<name>A0A6P1VZ32_9BACT</name>
<dbReference type="InterPro" id="IPR058245">
    <property type="entry name" value="NreC/VraR/RcsB-like_REC"/>
</dbReference>
<evidence type="ECO:0000313" key="9">
    <source>
        <dbReference type="EMBL" id="QHV97578.1"/>
    </source>
</evidence>
<keyword evidence="5" id="KW-0804">Transcription</keyword>
<evidence type="ECO:0000256" key="6">
    <source>
        <dbReference type="PROSITE-ProRule" id="PRU00169"/>
    </source>
</evidence>
<keyword evidence="1 6" id="KW-0597">Phosphoprotein</keyword>
<dbReference type="PROSITE" id="PS50110">
    <property type="entry name" value="RESPONSE_REGULATORY"/>
    <property type="match status" value="1"/>
</dbReference>
<dbReference type="Proteomes" id="UP000464577">
    <property type="component" value="Chromosome"/>
</dbReference>
<dbReference type="KEGG" id="senf:GJR95_22340"/>
<dbReference type="InterPro" id="IPR000792">
    <property type="entry name" value="Tscrpt_reg_LuxR_C"/>
</dbReference>
<organism evidence="9 10">
    <name type="scientific">Spirosoma endbachense</name>
    <dbReference type="NCBI Taxonomy" id="2666025"/>
    <lineage>
        <taxon>Bacteria</taxon>
        <taxon>Pseudomonadati</taxon>
        <taxon>Bacteroidota</taxon>
        <taxon>Cytophagia</taxon>
        <taxon>Cytophagales</taxon>
        <taxon>Cytophagaceae</taxon>
        <taxon>Spirosoma</taxon>
    </lineage>
</organism>
<accession>A0A6P1VZ32</accession>
<keyword evidence="4" id="KW-0238">DNA-binding</keyword>
<dbReference type="SMART" id="SM00448">
    <property type="entry name" value="REC"/>
    <property type="match status" value="1"/>
</dbReference>
<dbReference type="SMART" id="SM00421">
    <property type="entry name" value="HTH_LUXR"/>
    <property type="match status" value="1"/>
</dbReference>
<keyword evidence="3" id="KW-0805">Transcription regulation</keyword>
<dbReference type="InterPro" id="IPR001789">
    <property type="entry name" value="Sig_transdc_resp-reg_receiver"/>
</dbReference>
<reference evidence="9 10" key="1">
    <citation type="submission" date="2019-11" db="EMBL/GenBank/DDBJ databases">
        <title>Spirosoma endbachense sp. nov., isolated from a natural salt meadow.</title>
        <authorList>
            <person name="Rojas J."/>
            <person name="Ambika Manirajan B."/>
            <person name="Ratering S."/>
            <person name="Suarez C."/>
            <person name="Geissler-Plaum R."/>
            <person name="Schnell S."/>
        </authorList>
    </citation>
    <scope>NUCLEOTIDE SEQUENCE [LARGE SCALE GENOMIC DNA]</scope>
    <source>
        <strain evidence="9 10">I-24</strain>
    </source>
</reference>
<protein>
    <submittedName>
        <fullName evidence="9">Response regulator</fullName>
    </submittedName>
</protein>
<keyword evidence="10" id="KW-1185">Reference proteome</keyword>
<dbReference type="GO" id="GO:0000160">
    <property type="term" value="P:phosphorelay signal transduction system"/>
    <property type="evidence" value="ECO:0007669"/>
    <property type="project" value="UniProtKB-KW"/>
</dbReference>
<dbReference type="SUPFAM" id="SSF52172">
    <property type="entry name" value="CheY-like"/>
    <property type="match status" value="1"/>
</dbReference>
<dbReference type="Pfam" id="PF00196">
    <property type="entry name" value="GerE"/>
    <property type="match status" value="1"/>
</dbReference>
<dbReference type="Gene3D" id="3.40.50.2300">
    <property type="match status" value="1"/>
</dbReference>
<evidence type="ECO:0000259" key="8">
    <source>
        <dbReference type="PROSITE" id="PS50110"/>
    </source>
</evidence>
<dbReference type="InterPro" id="IPR016032">
    <property type="entry name" value="Sig_transdc_resp-reg_C-effctor"/>
</dbReference>
<gene>
    <name evidence="9" type="ORF">GJR95_22340</name>
</gene>
<feature type="domain" description="Response regulatory" evidence="8">
    <location>
        <begin position="4"/>
        <end position="121"/>
    </location>
</feature>
<dbReference type="PANTHER" id="PTHR43214:SF3">
    <property type="entry name" value="RESPONSE REGULATOR UVRY"/>
    <property type="match status" value="1"/>
</dbReference>
<dbReference type="CDD" id="cd17535">
    <property type="entry name" value="REC_NarL-like"/>
    <property type="match status" value="1"/>
</dbReference>
<dbReference type="Pfam" id="PF00072">
    <property type="entry name" value="Response_reg"/>
    <property type="match status" value="1"/>
</dbReference>
<evidence type="ECO:0000256" key="1">
    <source>
        <dbReference type="ARBA" id="ARBA00022553"/>
    </source>
</evidence>
<feature type="modified residue" description="4-aspartylphosphate" evidence="6">
    <location>
        <position position="56"/>
    </location>
</feature>
<sequence length="216" mass="24038">MAMSILIADDHQLVRKGLQLVVKEVLGFNTQVQFAANGAQVIKKLRTTKFDMLLTDLNMPETDELGLIVDALSVSPELKILIITVKPDKVFATRFFRAGVMGYVNKSEPDEILSEAIRVISGGKRYVSQLQVEMFTNAVINNAVDSPFDKLSNREFEVTMLLLKGFGAMEVANALAISASTASTFRCRIFEKLEVKNIIELNQLAQQHQVLADFEN</sequence>
<feature type="domain" description="HTH luxR-type" evidence="7">
    <location>
        <begin position="144"/>
        <end position="209"/>
    </location>
</feature>
<keyword evidence="2" id="KW-0902">Two-component regulatory system</keyword>